<dbReference type="NCBIfam" id="TIGR00879">
    <property type="entry name" value="SP"/>
    <property type="match status" value="1"/>
</dbReference>
<evidence type="ECO:0000313" key="10">
    <source>
        <dbReference type="EMBL" id="ETN40902.1"/>
    </source>
</evidence>
<feature type="transmembrane region" description="Helical" evidence="8">
    <location>
        <begin position="459"/>
        <end position="476"/>
    </location>
</feature>
<dbReference type="InterPro" id="IPR020846">
    <property type="entry name" value="MFS_dom"/>
</dbReference>
<dbReference type="InParanoid" id="W2RWW2"/>
<keyword evidence="4 8" id="KW-0812">Transmembrane</keyword>
<dbReference type="InterPro" id="IPR005828">
    <property type="entry name" value="MFS_sugar_transport-like"/>
</dbReference>
<feature type="transmembrane region" description="Helical" evidence="8">
    <location>
        <begin position="415"/>
        <end position="438"/>
    </location>
</feature>
<dbReference type="HOGENOM" id="CLU_001265_11_5_1"/>
<dbReference type="RefSeq" id="XP_008717745.1">
    <property type="nucleotide sequence ID" value="XM_008719523.1"/>
</dbReference>
<comment type="similarity">
    <text evidence="2 7">Belongs to the major facilitator superfamily. Sugar transporter (TC 2.A.1.1) family.</text>
</comment>
<proteinExistence type="inferred from homology"/>
<evidence type="ECO:0000256" key="7">
    <source>
        <dbReference type="RuleBase" id="RU003346"/>
    </source>
</evidence>
<evidence type="ECO:0000256" key="4">
    <source>
        <dbReference type="ARBA" id="ARBA00022692"/>
    </source>
</evidence>
<feature type="transmembrane region" description="Helical" evidence="8">
    <location>
        <begin position="55"/>
        <end position="75"/>
    </location>
</feature>
<dbReference type="Proteomes" id="UP000030752">
    <property type="component" value="Unassembled WGS sequence"/>
</dbReference>
<evidence type="ECO:0000259" key="9">
    <source>
        <dbReference type="PROSITE" id="PS50850"/>
    </source>
</evidence>
<evidence type="ECO:0000256" key="2">
    <source>
        <dbReference type="ARBA" id="ARBA00010992"/>
    </source>
</evidence>
<reference evidence="10 11" key="1">
    <citation type="submission" date="2013-03" db="EMBL/GenBank/DDBJ databases">
        <title>The Genome Sequence of Phialophora europaea CBS 101466.</title>
        <authorList>
            <consortium name="The Broad Institute Genomics Platform"/>
            <person name="Cuomo C."/>
            <person name="de Hoog S."/>
            <person name="Gorbushina A."/>
            <person name="Walker B."/>
            <person name="Young S.K."/>
            <person name="Zeng Q."/>
            <person name="Gargeya S."/>
            <person name="Fitzgerald M."/>
            <person name="Haas B."/>
            <person name="Abouelleil A."/>
            <person name="Allen A.W."/>
            <person name="Alvarado L."/>
            <person name="Arachchi H.M."/>
            <person name="Berlin A.M."/>
            <person name="Chapman S.B."/>
            <person name="Gainer-Dewar J."/>
            <person name="Goldberg J."/>
            <person name="Griggs A."/>
            <person name="Gujja S."/>
            <person name="Hansen M."/>
            <person name="Howarth C."/>
            <person name="Imamovic A."/>
            <person name="Ireland A."/>
            <person name="Larimer J."/>
            <person name="McCowan C."/>
            <person name="Murphy C."/>
            <person name="Pearson M."/>
            <person name="Poon T.W."/>
            <person name="Priest M."/>
            <person name="Roberts A."/>
            <person name="Saif S."/>
            <person name="Shea T."/>
            <person name="Sisk P."/>
            <person name="Sykes S."/>
            <person name="Wortman J."/>
            <person name="Nusbaum C."/>
            <person name="Birren B."/>
        </authorList>
    </citation>
    <scope>NUCLEOTIDE SEQUENCE [LARGE SCALE GENOMIC DNA]</scope>
    <source>
        <strain evidence="10 11">CBS 101466</strain>
    </source>
</reference>
<dbReference type="PANTHER" id="PTHR48022:SF83">
    <property type="entry name" value="MAJOR FACILITATOR SUPERFAMILY (MFS) PROFILE DOMAIN-CONTAINING PROTEIN"/>
    <property type="match status" value="1"/>
</dbReference>
<dbReference type="Gene3D" id="1.20.1250.20">
    <property type="entry name" value="MFS general substrate transporter like domains"/>
    <property type="match status" value="1"/>
</dbReference>
<feature type="transmembrane region" description="Helical" evidence="8">
    <location>
        <begin position="168"/>
        <end position="190"/>
    </location>
</feature>
<feature type="transmembrane region" description="Helical" evidence="8">
    <location>
        <begin position="233"/>
        <end position="254"/>
    </location>
</feature>
<keyword evidence="11" id="KW-1185">Reference proteome</keyword>
<feature type="transmembrane region" description="Helical" evidence="8">
    <location>
        <begin position="202"/>
        <end position="221"/>
    </location>
</feature>
<feature type="transmembrane region" description="Helical" evidence="8">
    <location>
        <begin position="144"/>
        <end position="162"/>
    </location>
</feature>
<dbReference type="PROSITE" id="PS50850">
    <property type="entry name" value="MFS"/>
    <property type="match status" value="1"/>
</dbReference>
<dbReference type="FunFam" id="1.20.1250.20:FF:000078">
    <property type="entry name" value="MFS maltose transporter, putative"/>
    <property type="match status" value="1"/>
</dbReference>
<evidence type="ECO:0000256" key="3">
    <source>
        <dbReference type="ARBA" id="ARBA00022448"/>
    </source>
</evidence>
<organism evidence="10 11">
    <name type="scientific">Cyphellophora europaea (strain CBS 101466)</name>
    <name type="common">Phialophora europaea</name>
    <dbReference type="NCBI Taxonomy" id="1220924"/>
    <lineage>
        <taxon>Eukaryota</taxon>
        <taxon>Fungi</taxon>
        <taxon>Dikarya</taxon>
        <taxon>Ascomycota</taxon>
        <taxon>Pezizomycotina</taxon>
        <taxon>Eurotiomycetes</taxon>
        <taxon>Chaetothyriomycetidae</taxon>
        <taxon>Chaetothyriales</taxon>
        <taxon>Cyphellophoraceae</taxon>
        <taxon>Cyphellophora</taxon>
    </lineage>
</organism>
<dbReference type="GO" id="GO:0005351">
    <property type="term" value="F:carbohydrate:proton symporter activity"/>
    <property type="evidence" value="ECO:0007669"/>
    <property type="project" value="TreeGrafter"/>
</dbReference>
<keyword evidence="6 8" id="KW-0472">Membrane</keyword>
<dbReference type="InterPro" id="IPR005829">
    <property type="entry name" value="Sugar_transporter_CS"/>
</dbReference>
<keyword evidence="3 7" id="KW-0813">Transport</keyword>
<dbReference type="InterPro" id="IPR003663">
    <property type="entry name" value="Sugar/inositol_transpt"/>
</dbReference>
<dbReference type="Pfam" id="PF00083">
    <property type="entry name" value="Sugar_tr"/>
    <property type="match status" value="1"/>
</dbReference>
<name>W2RWW2_CYPE1</name>
<dbReference type="PROSITE" id="PS00217">
    <property type="entry name" value="SUGAR_TRANSPORT_2"/>
    <property type="match status" value="1"/>
</dbReference>
<keyword evidence="5 8" id="KW-1133">Transmembrane helix</keyword>
<dbReference type="GO" id="GO:0016020">
    <property type="term" value="C:membrane"/>
    <property type="evidence" value="ECO:0007669"/>
    <property type="project" value="UniProtKB-SubCell"/>
</dbReference>
<feature type="transmembrane region" description="Helical" evidence="8">
    <location>
        <begin position="112"/>
        <end position="132"/>
    </location>
</feature>
<sequence length="552" mass="61897">MADLEKNEGPQSLHVADIAGGGDDQNQVNSKTIVQAAADRSEFDHQLKIKDAIKYYRWAIIWCLVISMTVVMEGYDTILIGNFYAFPEFQKKYGRWVGVTDSTRSGYQLEPAWQAGIGNGAGVGAFFGAIINGWLVNHFGQKKTIIAALFFLSGTIFLTFFAPNIETLLAGQILCGLPWGVFATSAPAYASEMLPMVLRVYFTSWTNMCFIIGQLIAAGVLRACLERQDEWAFRIPFAIQWAWPALLIPVLFFAPESPWHLVRQGRHTEAETVLRRLQQPEAPIDPKQTLSTIIYTNNLEQELSVGTSYKDCFQSFELRRTEIACICFAGQVICGSQFAYSATYFWEQVGLPAQTTYNLNIVGTSVALIAATCSWLFLMPNLGRRTIYMGGVGCMATTLFIIGILNTWVDRRSVGLAQAVMTVIWKLFFQLSVGQLGWAIPAEVGSTRLRQKTIVLARNTYYISQVIANVLQPYFMNPSAWNLRGYTGFVWGGCATVVFIWCFFRLPETKGRTFEELDILFADKVAARKFKTTEVDAFDHNQTDALKNMYAH</sequence>
<dbReference type="EMBL" id="KB822720">
    <property type="protein sequence ID" value="ETN40902.1"/>
    <property type="molecule type" value="Genomic_DNA"/>
</dbReference>
<gene>
    <name evidence="10" type="ORF">HMPREF1541_05182</name>
</gene>
<evidence type="ECO:0000313" key="11">
    <source>
        <dbReference type="Proteomes" id="UP000030752"/>
    </source>
</evidence>
<dbReference type="eggNOG" id="KOG0254">
    <property type="taxonomic scope" value="Eukaryota"/>
</dbReference>
<dbReference type="VEuPathDB" id="FungiDB:HMPREF1541_05182"/>
<feature type="transmembrane region" description="Helical" evidence="8">
    <location>
        <begin position="323"/>
        <end position="345"/>
    </location>
</feature>
<comment type="subcellular location">
    <subcellularLocation>
        <location evidence="1">Membrane</location>
        <topology evidence="1">Multi-pass membrane protein</topology>
    </subcellularLocation>
</comment>
<feature type="transmembrane region" description="Helical" evidence="8">
    <location>
        <begin position="488"/>
        <end position="506"/>
    </location>
</feature>
<feature type="domain" description="Major facilitator superfamily (MFS) profile" evidence="9">
    <location>
        <begin position="62"/>
        <end position="510"/>
    </location>
</feature>
<protein>
    <recommendedName>
        <fullName evidence="9">Major facilitator superfamily (MFS) profile domain-containing protein</fullName>
    </recommendedName>
</protein>
<feature type="transmembrane region" description="Helical" evidence="8">
    <location>
        <begin position="387"/>
        <end position="409"/>
    </location>
</feature>
<evidence type="ECO:0000256" key="8">
    <source>
        <dbReference type="SAM" id="Phobius"/>
    </source>
</evidence>
<dbReference type="SUPFAM" id="SSF103473">
    <property type="entry name" value="MFS general substrate transporter"/>
    <property type="match status" value="1"/>
</dbReference>
<dbReference type="GeneID" id="19972521"/>
<dbReference type="PANTHER" id="PTHR48022">
    <property type="entry name" value="PLASTIDIC GLUCOSE TRANSPORTER 4"/>
    <property type="match status" value="1"/>
</dbReference>
<dbReference type="OrthoDB" id="6612291at2759"/>
<dbReference type="InterPro" id="IPR050360">
    <property type="entry name" value="MFS_Sugar_Transporters"/>
</dbReference>
<accession>W2RWW2</accession>
<dbReference type="AlphaFoldDB" id="W2RWW2"/>
<feature type="transmembrane region" description="Helical" evidence="8">
    <location>
        <begin position="357"/>
        <end position="378"/>
    </location>
</feature>
<evidence type="ECO:0000256" key="5">
    <source>
        <dbReference type="ARBA" id="ARBA00022989"/>
    </source>
</evidence>
<dbReference type="InterPro" id="IPR036259">
    <property type="entry name" value="MFS_trans_sf"/>
</dbReference>
<evidence type="ECO:0000256" key="1">
    <source>
        <dbReference type="ARBA" id="ARBA00004141"/>
    </source>
</evidence>
<evidence type="ECO:0000256" key="6">
    <source>
        <dbReference type="ARBA" id="ARBA00023136"/>
    </source>
</evidence>